<dbReference type="RefSeq" id="WP_092498157.1">
    <property type="nucleotide sequence ID" value="NZ_FOFG01000013.1"/>
</dbReference>
<dbReference type="EMBL" id="FOFG01000013">
    <property type="protein sequence ID" value="SER20005.1"/>
    <property type="molecule type" value="Genomic_DNA"/>
</dbReference>
<gene>
    <name evidence="1" type="ORF">SAMN05216548_1139</name>
</gene>
<name>A0A1H9M960_9HYPH</name>
<dbReference type="Gene3D" id="1.10.3230.30">
    <property type="entry name" value="Phage gp6-like head-tail connector protein"/>
    <property type="match status" value="1"/>
</dbReference>
<dbReference type="STRING" id="1855383.SAMN05216548_1139"/>
<proteinExistence type="predicted"/>
<dbReference type="NCBIfam" id="TIGR02215">
    <property type="entry name" value="phage_chp_gp8"/>
    <property type="match status" value="1"/>
</dbReference>
<dbReference type="OrthoDB" id="7597216at2"/>
<dbReference type="InterPro" id="IPR011738">
    <property type="entry name" value="Phage_CHP"/>
</dbReference>
<dbReference type="AlphaFoldDB" id="A0A1H9M960"/>
<sequence length="184" mass="20350">MKRMLLSGPVTEPLLVPEMNAHLRLDGHDEDDLVGALIAAARVAVETEIRRVLISQRWRIAFEHWPRHGILLPVPPLLSVDAVRQIGFDGTTTAFDPASFEVDESAGIVLPGDIALNGRGFEIDYTAGYGRSGLDVPQPLRQAMRMLVTHWYEHRSATILGDSVASTPEGYRPLVAPYRRMALC</sequence>
<evidence type="ECO:0000313" key="2">
    <source>
        <dbReference type="Proteomes" id="UP000199647"/>
    </source>
</evidence>
<reference evidence="1 2" key="1">
    <citation type="submission" date="2016-10" db="EMBL/GenBank/DDBJ databases">
        <authorList>
            <person name="de Groot N.N."/>
        </authorList>
    </citation>
    <scope>NUCLEOTIDE SEQUENCE [LARGE SCALE GENOMIC DNA]</scope>
    <source>
        <strain evidence="1 2">A52C2</strain>
    </source>
</reference>
<protein>
    <recommendedName>
        <fullName evidence="3">PhiE125 gp8 family phage protein</fullName>
    </recommendedName>
</protein>
<organism evidence="1 2">
    <name type="scientific">Faunimonas pinastri</name>
    <dbReference type="NCBI Taxonomy" id="1855383"/>
    <lineage>
        <taxon>Bacteria</taxon>
        <taxon>Pseudomonadati</taxon>
        <taxon>Pseudomonadota</taxon>
        <taxon>Alphaproteobacteria</taxon>
        <taxon>Hyphomicrobiales</taxon>
        <taxon>Afifellaceae</taxon>
        <taxon>Faunimonas</taxon>
    </lineage>
</organism>
<dbReference type="NCBIfam" id="TIGR01560">
    <property type="entry name" value="put_DNA_pack"/>
    <property type="match status" value="1"/>
</dbReference>
<accession>A0A1H9M960</accession>
<dbReference type="CDD" id="cd08054">
    <property type="entry name" value="gp6"/>
    <property type="match status" value="1"/>
</dbReference>
<dbReference type="Proteomes" id="UP000199647">
    <property type="component" value="Unassembled WGS sequence"/>
</dbReference>
<dbReference type="InterPro" id="IPR006450">
    <property type="entry name" value="Phage_HK97_gp6-like"/>
</dbReference>
<keyword evidence="2" id="KW-1185">Reference proteome</keyword>
<evidence type="ECO:0000313" key="1">
    <source>
        <dbReference type="EMBL" id="SER20005.1"/>
    </source>
</evidence>
<evidence type="ECO:0008006" key="3">
    <source>
        <dbReference type="Google" id="ProtNLM"/>
    </source>
</evidence>